<evidence type="ECO:0000313" key="1">
    <source>
        <dbReference type="EMBL" id="STO59548.1"/>
    </source>
</evidence>
<reference evidence="1 2" key="1">
    <citation type="submission" date="2018-06" db="EMBL/GenBank/DDBJ databases">
        <authorList>
            <consortium name="Pathogen Informatics"/>
            <person name="Doyle S."/>
        </authorList>
    </citation>
    <scope>NUCLEOTIDE SEQUENCE [LARGE SCALE GENOMIC DNA]</scope>
    <source>
        <strain evidence="1 2">NCTC1659</strain>
    </source>
</reference>
<keyword evidence="2" id="KW-1185">Reference proteome</keyword>
<protein>
    <submittedName>
        <fullName evidence="1">Uncharacterized protein</fullName>
    </submittedName>
</protein>
<dbReference type="Proteomes" id="UP000254329">
    <property type="component" value="Unassembled WGS sequence"/>
</dbReference>
<dbReference type="AlphaFoldDB" id="A0A377HTB3"/>
<accession>A0A377HTB3</accession>
<sequence>MPKYLIRAECLVEFLVDAESLEVAMALDCDALDAQPKEINEVYHIYEGEER</sequence>
<gene>
    <name evidence="1" type="ORF">NCTC1659_00804</name>
</gene>
<proteinExistence type="predicted"/>
<organism evidence="1 2">
    <name type="scientific">Canicola haemoglobinophilus</name>
    <dbReference type="NCBI Taxonomy" id="733"/>
    <lineage>
        <taxon>Bacteria</taxon>
        <taxon>Pseudomonadati</taxon>
        <taxon>Pseudomonadota</taxon>
        <taxon>Gammaproteobacteria</taxon>
        <taxon>Pasteurellales</taxon>
        <taxon>Pasteurellaceae</taxon>
        <taxon>Canicola</taxon>
    </lineage>
</organism>
<name>A0A377HTB3_9PAST</name>
<dbReference type="EMBL" id="UGHF01000001">
    <property type="protein sequence ID" value="STO59548.1"/>
    <property type="molecule type" value="Genomic_DNA"/>
</dbReference>
<dbReference type="RefSeq" id="WP_158077984.1">
    <property type="nucleotide sequence ID" value="NZ_MUXZ01000067.1"/>
</dbReference>
<evidence type="ECO:0000313" key="2">
    <source>
        <dbReference type="Proteomes" id="UP000254329"/>
    </source>
</evidence>